<accession>A0A1D8PUC1</accession>
<dbReference type="GO" id="GO:0003723">
    <property type="term" value="F:RNA binding"/>
    <property type="evidence" value="ECO:0000318"/>
    <property type="project" value="GO_Central"/>
</dbReference>
<dbReference type="GeneID" id="3638958"/>
<dbReference type="EMBL" id="CP017630">
    <property type="protein sequence ID" value="AOW31730.1"/>
    <property type="molecule type" value="Genomic_DNA"/>
</dbReference>
<dbReference type="InterPro" id="IPR027141">
    <property type="entry name" value="LSm4/Sm_D1/D3"/>
</dbReference>
<evidence type="ECO:0000256" key="5">
    <source>
        <dbReference type="RuleBase" id="RU365054"/>
    </source>
</evidence>
<comment type="subcellular location">
    <subcellularLocation>
        <location evidence="1 5">Nucleus</location>
    </subcellularLocation>
</comment>
<feature type="domain" description="Sm" evidence="7">
    <location>
        <begin position="5"/>
        <end position="77"/>
    </location>
</feature>
<gene>
    <name evidence="8" type="primary">SMD1</name>
    <name evidence="9" type="ordered locus">CAALFM_CR10820WA</name>
    <name evidence="8" type="ordered locus">orf19.7673</name>
</gene>
<dbReference type="GO" id="GO:0071011">
    <property type="term" value="C:precatalytic spliceosome"/>
    <property type="evidence" value="ECO:0000318"/>
    <property type="project" value="GO_Central"/>
</dbReference>
<dbReference type="GO" id="GO:0000974">
    <property type="term" value="C:Prp19 complex"/>
    <property type="evidence" value="ECO:0007669"/>
    <property type="project" value="EnsemblFungi"/>
</dbReference>
<evidence type="ECO:0000256" key="6">
    <source>
        <dbReference type="SAM" id="MobiDB-lite"/>
    </source>
</evidence>
<reference evidence="9 10" key="1">
    <citation type="journal article" date="2004" name="Proc. Natl. Acad. Sci. U.S.A.">
        <title>The diploid genome sequence of Candida albicans.</title>
        <authorList>
            <person name="Jones T."/>
            <person name="Federspiel N.A."/>
            <person name="Chibana H."/>
            <person name="Dungan J."/>
            <person name="Kalman S."/>
            <person name="Magee B.B."/>
            <person name="Newport G."/>
            <person name="Thorstenson Y.R."/>
            <person name="Agabian N."/>
            <person name="Magee P.T."/>
            <person name="Davis R.W."/>
            <person name="Scherer S."/>
        </authorList>
    </citation>
    <scope>NUCLEOTIDE SEQUENCE [LARGE SCALE GENOMIC DNA]</scope>
    <source>
        <strain evidence="10">SC5314 / ATCC MYA-2876</strain>
    </source>
</reference>
<dbReference type="RefSeq" id="XP_719431.1">
    <property type="nucleotide sequence ID" value="XM_714338.1"/>
</dbReference>
<dbReference type="SMR" id="A0A1D8PUC1"/>
<dbReference type="KEGG" id="cal:CAALFM_CR10820WA"/>
<dbReference type="InterPro" id="IPR001163">
    <property type="entry name" value="Sm_dom_euk/arc"/>
</dbReference>
<dbReference type="Gene3D" id="2.30.30.100">
    <property type="match status" value="1"/>
</dbReference>
<comment type="function">
    <text evidence="5">Plays a role in pre-mRNA splicing as a core component of the spliceosomal U1, U2, U4 and U5 small nuclear ribonucleoproteins (snRNPs), the building blocks of the spliceosome.</text>
</comment>
<feature type="region of interest" description="Disordered" evidence="6">
    <location>
        <begin position="89"/>
        <end position="116"/>
    </location>
</feature>
<evidence type="ECO:0000256" key="4">
    <source>
        <dbReference type="ARBA" id="ARBA00023274"/>
    </source>
</evidence>
<dbReference type="GO" id="GO:0036261">
    <property type="term" value="P:7-methylguanosine cap hypermethylation"/>
    <property type="evidence" value="ECO:0007669"/>
    <property type="project" value="EnsemblFungi"/>
</dbReference>
<dbReference type="GO" id="GO:0046540">
    <property type="term" value="C:U4/U6 x U5 tri-snRNP complex"/>
    <property type="evidence" value="ECO:0007669"/>
    <property type="project" value="EnsemblFungi"/>
</dbReference>
<comment type="similarity">
    <text evidence="2 5">Belongs to the snRNP core protein family.</text>
</comment>
<dbReference type="InterPro" id="IPR010920">
    <property type="entry name" value="LSM_dom_sf"/>
</dbReference>
<evidence type="ECO:0000313" key="8">
    <source>
        <dbReference type="CGD" id="CAL0000185982"/>
    </source>
</evidence>
<evidence type="ECO:0000256" key="1">
    <source>
        <dbReference type="ARBA" id="ARBA00004123"/>
    </source>
</evidence>
<evidence type="ECO:0000313" key="10">
    <source>
        <dbReference type="Proteomes" id="UP000000559"/>
    </source>
</evidence>
<dbReference type="GO" id="GO:0005686">
    <property type="term" value="C:U2 snRNP"/>
    <property type="evidence" value="ECO:0000318"/>
    <property type="project" value="GO_Central"/>
</dbReference>
<dbReference type="PROSITE" id="PS51257">
    <property type="entry name" value="PROKAR_LIPOPROTEIN"/>
    <property type="match status" value="1"/>
</dbReference>
<dbReference type="CGD" id="CAL0000185982">
    <property type="gene designation" value="SMD1"/>
</dbReference>
<keyword evidence="4 5" id="KW-0687">Ribonucleoprotein</keyword>
<dbReference type="Pfam" id="PF01423">
    <property type="entry name" value="LSM"/>
    <property type="match status" value="1"/>
</dbReference>
<dbReference type="OMA" id="TFLMKLT"/>
<dbReference type="GO" id="GO:0071013">
    <property type="term" value="C:catalytic step 2 spliceosome"/>
    <property type="evidence" value="ECO:0000318"/>
    <property type="project" value="GO_Central"/>
</dbReference>
<dbReference type="GO" id="GO:0000387">
    <property type="term" value="P:spliceosomal snRNP assembly"/>
    <property type="evidence" value="ECO:0000318"/>
    <property type="project" value="GO_Central"/>
</dbReference>
<dbReference type="eggNOG" id="KOG3428">
    <property type="taxonomic scope" value="Eukaryota"/>
</dbReference>
<evidence type="ECO:0000313" key="9">
    <source>
        <dbReference type="EMBL" id="AOW31730.1"/>
    </source>
</evidence>
<dbReference type="InParanoid" id="A0A1D8PUC1"/>
<dbReference type="AlphaFoldDB" id="A0A1D8PUC1"/>
<dbReference type="GO" id="GO:0097526">
    <property type="term" value="C:spliceosomal tri-snRNP complex"/>
    <property type="evidence" value="ECO:0000318"/>
    <property type="project" value="GO_Central"/>
</dbReference>
<dbReference type="GO" id="GO:0000243">
    <property type="term" value="C:commitment complex"/>
    <property type="evidence" value="ECO:0000318"/>
    <property type="project" value="GO_Central"/>
</dbReference>
<dbReference type="GO" id="GO:0044180">
    <property type="term" value="P:filamentous growth of a unicellular organism"/>
    <property type="evidence" value="ECO:0000315"/>
    <property type="project" value="CGD"/>
</dbReference>
<dbReference type="GO" id="GO:0005685">
    <property type="term" value="C:U1 snRNP"/>
    <property type="evidence" value="ECO:0000318"/>
    <property type="project" value="GO_Central"/>
</dbReference>
<evidence type="ECO:0000259" key="7">
    <source>
        <dbReference type="PROSITE" id="PS52002"/>
    </source>
</evidence>
<reference evidence="9 10" key="2">
    <citation type="journal article" date="2007" name="Genome Biol.">
        <title>Assembly of the Candida albicans genome into sixteen supercontigs aligned on the eight chromosomes.</title>
        <authorList>
            <person name="van het Hoog M."/>
            <person name="Rast T.J."/>
            <person name="Martchenko M."/>
            <person name="Grindle S."/>
            <person name="Dignard D."/>
            <person name="Hogues H."/>
            <person name="Cuomo C."/>
            <person name="Berriman M."/>
            <person name="Scherer S."/>
            <person name="Magee B.B."/>
            <person name="Whiteway M."/>
            <person name="Chibana H."/>
            <person name="Nantel A."/>
            <person name="Magee P.T."/>
        </authorList>
    </citation>
    <scope>GENOME REANNOTATION</scope>
    <source>
        <strain evidence="10">SC5314 / ATCC MYA-2876</strain>
    </source>
</reference>
<dbReference type="GO" id="GO:0005687">
    <property type="term" value="C:U4 snRNP"/>
    <property type="evidence" value="ECO:0000318"/>
    <property type="project" value="GO_Central"/>
</dbReference>
<dbReference type="Proteomes" id="UP000000559">
    <property type="component" value="Chromosome R"/>
</dbReference>
<feature type="compositionally biased region" description="Basic residues" evidence="6">
    <location>
        <begin position="107"/>
        <end position="116"/>
    </location>
</feature>
<dbReference type="SMART" id="SM00651">
    <property type="entry name" value="Sm"/>
    <property type="match status" value="1"/>
</dbReference>
<keyword evidence="5" id="KW-0508">mRNA splicing</keyword>
<dbReference type="GO" id="GO:0003729">
    <property type="term" value="F:mRNA binding"/>
    <property type="evidence" value="ECO:0007669"/>
    <property type="project" value="EnsemblFungi"/>
</dbReference>
<dbReference type="PANTHER" id="PTHR23338">
    <property type="entry name" value="SMALL NUCLEAR RIBONUCLEOPROTEIN SM"/>
    <property type="match status" value="1"/>
</dbReference>
<reference evidence="9 10" key="3">
    <citation type="journal article" date="2013" name="Genome Biol.">
        <title>Assembly of a phased diploid Candida albicans genome facilitates allele-specific measurements and provides a simple model for repeat and indel structure.</title>
        <authorList>
            <person name="Muzzey D."/>
            <person name="Schwartz K."/>
            <person name="Weissman J.S."/>
            <person name="Sherlock G."/>
        </authorList>
    </citation>
    <scope>NUCLEOTIDE SEQUENCE [LARGE SCALE GENOMIC DNA]</scope>
    <source>
        <strain evidence="10">SC5314 / ATCC MYA-2876</strain>
    </source>
</reference>
<dbReference type="GO" id="GO:0005829">
    <property type="term" value="C:cytosol"/>
    <property type="evidence" value="ECO:0007669"/>
    <property type="project" value="EnsemblFungi"/>
</dbReference>
<dbReference type="PROSITE" id="PS52002">
    <property type="entry name" value="SM"/>
    <property type="match status" value="1"/>
</dbReference>
<evidence type="ECO:0000256" key="2">
    <source>
        <dbReference type="ARBA" id="ARBA00008146"/>
    </source>
</evidence>
<organism evidence="9 10">
    <name type="scientific">Candida albicans (strain SC5314 / ATCC MYA-2876)</name>
    <name type="common">Yeast</name>
    <dbReference type="NCBI Taxonomy" id="237561"/>
    <lineage>
        <taxon>Eukaryota</taxon>
        <taxon>Fungi</taxon>
        <taxon>Dikarya</taxon>
        <taxon>Ascomycota</taxon>
        <taxon>Saccharomycotina</taxon>
        <taxon>Pichiomycetes</taxon>
        <taxon>Debaryomycetaceae</taxon>
        <taxon>Candida/Lodderomyces clade</taxon>
        <taxon>Candida</taxon>
    </lineage>
</organism>
<dbReference type="GO" id="GO:0071004">
    <property type="term" value="C:U2-type prespliceosome"/>
    <property type="evidence" value="ECO:0007669"/>
    <property type="project" value="EnsemblFungi"/>
</dbReference>
<proteinExistence type="inferred from homology"/>
<dbReference type="STRING" id="237561.A0A1D8PUC1"/>
<dbReference type="GO" id="GO:0034715">
    <property type="term" value="C:pICln-Sm protein complex"/>
    <property type="evidence" value="ECO:0000318"/>
    <property type="project" value="GO_Central"/>
</dbReference>
<dbReference type="FunFam" id="2.30.30.100:FF:000116">
    <property type="entry name" value="Small nuclear ribonucleoprotein Sm D1"/>
    <property type="match status" value="1"/>
</dbReference>
<dbReference type="CDD" id="cd01724">
    <property type="entry name" value="Sm_D1"/>
    <property type="match status" value="1"/>
</dbReference>
<dbReference type="GO" id="GO:0034719">
    <property type="term" value="C:SMN-Sm protein complex"/>
    <property type="evidence" value="ECO:0000318"/>
    <property type="project" value="GO_Central"/>
</dbReference>
<dbReference type="OrthoDB" id="9626941at2759"/>
<dbReference type="FunCoup" id="A0A1D8PUC1">
    <property type="interactions" value="1138"/>
</dbReference>
<name>A0A1D8PUC1_CANAL</name>
<evidence type="ECO:0000256" key="3">
    <source>
        <dbReference type="ARBA" id="ARBA00023242"/>
    </source>
</evidence>
<keyword evidence="5" id="KW-0507">mRNA processing</keyword>
<dbReference type="VEuPathDB" id="FungiDB:CR_10820W_A"/>
<sequence length="116" mass="12611">MKLVRFLMNIPNSTNQPITVELKNGNIISGTLLSCNPSMNLHLKNVRLQQPLQDPILLQYINIRGNQVRQILLPDELNIESVLAKSETKIKGSGAGPGAKAVARGGFRGRGKGRAV</sequence>
<dbReference type="SUPFAM" id="SSF50182">
    <property type="entry name" value="Sm-like ribonucleoproteins"/>
    <property type="match status" value="1"/>
</dbReference>
<protein>
    <recommendedName>
        <fullName evidence="5">Small nuclear ribonucleoprotein Sm D1</fullName>
    </recommendedName>
    <alternativeName>
        <fullName evidence="5">snRNP core protein D1</fullName>
    </alternativeName>
</protein>
<dbReference type="InterPro" id="IPR047575">
    <property type="entry name" value="Sm"/>
</dbReference>
<keyword evidence="3 5" id="KW-0539">Nucleus</keyword>
<dbReference type="GO" id="GO:0005682">
    <property type="term" value="C:U5 snRNP"/>
    <property type="evidence" value="ECO:0000318"/>
    <property type="project" value="GO_Central"/>
</dbReference>
<keyword evidence="10" id="KW-1185">Reference proteome</keyword>
<dbReference type="InterPro" id="IPR034102">
    <property type="entry name" value="Sm_D1"/>
</dbReference>